<keyword evidence="2" id="KW-1185">Reference proteome</keyword>
<proteinExistence type="predicted"/>
<evidence type="ECO:0000313" key="2">
    <source>
        <dbReference type="Proteomes" id="UP000031672"/>
    </source>
</evidence>
<comment type="caution">
    <text evidence="1">The sequence shown here is derived from an EMBL/GenBank/DDBJ whole genome shotgun (WGS) entry which is preliminary data.</text>
</comment>
<dbReference type="AlphaFoldDB" id="A0A0C2NRC5"/>
<gene>
    <name evidence="1" type="ORF">OJ16_13870</name>
</gene>
<reference evidence="1 2" key="1">
    <citation type="submission" date="2014-11" db="EMBL/GenBank/DDBJ databases">
        <title>Draft Genome Sequence of Vibrio piscirenalis strains CECT 8603T and CECT 8604, two marine Gammaproteobacterium isolated from cultured gilthead sea bream (Sparus aurata).</title>
        <authorList>
            <person name="Arahal D.R."/>
            <person name="Rodrigo-Torres L."/>
            <person name="Lucena T."/>
            <person name="Pujalte M.J."/>
        </authorList>
    </citation>
    <scope>NUCLEOTIDE SEQUENCE [LARGE SCALE GENOMIC DNA]</scope>
    <source>
        <strain evidence="1 2">DCR 1-4-2</strain>
    </source>
</reference>
<name>A0A0C2NRC5_9VIBR</name>
<organism evidence="1 2">
    <name type="scientific">Vibrio renipiscarius</name>
    <dbReference type="NCBI Taxonomy" id="1461322"/>
    <lineage>
        <taxon>Bacteria</taxon>
        <taxon>Pseudomonadati</taxon>
        <taxon>Pseudomonadota</taxon>
        <taxon>Gammaproteobacteria</taxon>
        <taxon>Vibrionales</taxon>
        <taxon>Vibrionaceae</taxon>
        <taxon>Vibrio</taxon>
    </lineage>
</organism>
<accession>A0A0C2NYG5</accession>
<protein>
    <submittedName>
        <fullName evidence="1">Uncharacterized protein</fullName>
    </submittedName>
</protein>
<accession>A0A0C2NRC5</accession>
<dbReference type="EMBL" id="JTKH01000024">
    <property type="protein sequence ID" value="KII76727.1"/>
    <property type="molecule type" value="Genomic_DNA"/>
</dbReference>
<sequence length="66" mass="7460">MPSRNNASGHQVTYHNKQNLTQLKSQLRHLSASQLRDLRGAINAQLDDLTPVSLTDAEQRFINSLF</sequence>
<dbReference type="Proteomes" id="UP000031672">
    <property type="component" value="Unassembled WGS sequence"/>
</dbReference>
<evidence type="ECO:0000313" key="1">
    <source>
        <dbReference type="EMBL" id="KII76727.1"/>
    </source>
</evidence>